<name>A0A8C8YV30_PROSS</name>
<feature type="region of interest" description="Disordered" evidence="2">
    <location>
        <begin position="347"/>
        <end position="404"/>
    </location>
</feature>
<dbReference type="AlphaFoldDB" id="A0A8C8YV30"/>
<keyword evidence="1" id="KW-0175">Coiled coil</keyword>
<dbReference type="GeneTree" id="ENSGT00940000153123"/>
<dbReference type="GO" id="GO:0046599">
    <property type="term" value="P:regulation of centriole replication"/>
    <property type="evidence" value="ECO:0007669"/>
    <property type="project" value="TreeGrafter"/>
</dbReference>
<feature type="region of interest" description="Disordered" evidence="2">
    <location>
        <begin position="130"/>
        <end position="236"/>
    </location>
</feature>
<proteinExistence type="predicted"/>
<evidence type="ECO:0000313" key="4">
    <source>
        <dbReference type="Proteomes" id="UP000694414"/>
    </source>
</evidence>
<feature type="compositionally biased region" description="Basic and acidic residues" evidence="2">
    <location>
        <begin position="249"/>
        <end position="269"/>
    </location>
</feature>
<evidence type="ECO:0000256" key="1">
    <source>
        <dbReference type="SAM" id="Coils"/>
    </source>
</evidence>
<feature type="compositionally biased region" description="Basic and acidic residues" evidence="2">
    <location>
        <begin position="283"/>
        <end position="296"/>
    </location>
</feature>
<dbReference type="GO" id="GO:0005813">
    <property type="term" value="C:centrosome"/>
    <property type="evidence" value="ECO:0007669"/>
    <property type="project" value="TreeGrafter"/>
</dbReference>
<reference evidence="3" key="1">
    <citation type="submission" date="2025-08" db="UniProtKB">
        <authorList>
            <consortium name="Ensembl"/>
        </authorList>
    </citation>
    <scope>IDENTIFICATION</scope>
</reference>
<organism evidence="3 4">
    <name type="scientific">Prolemur simus</name>
    <name type="common">Greater bamboo lemur</name>
    <name type="synonym">Hapalemur simus</name>
    <dbReference type="NCBI Taxonomy" id="1328070"/>
    <lineage>
        <taxon>Eukaryota</taxon>
        <taxon>Metazoa</taxon>
        <taxon>Chordata</taxon>
        <taxon>Craniata</taxon>
        <taxon>Vertebrata</taxon>
        <taxon>Euteleostomi</taxon>
        <taxon>Mammalia</taxon>
        <taxon>Eutheria</taxon>
        <taxon>Euarchontoglires</taxon>
        <taxon>Primates</taxon>
        <taxon>Strepsirrhini</taxon>
        <taxon>Lemuriformes</taxon>
        <taxon>Lemuridae</taxon>
        <taxon>Prolemur</taxon>
    </lineage>
</organism>
<dbReference type="GO" id="GO:0005829">
    <property type="term" value="C:cytosol"/>
    <property type="evidence" value="ECO:0007669"/>
    <property type="project" value="TreeGrafter"/>
</dbReference>
<keyword evidence="4" id="KW-1185">Reference proteome</keyword>
<gene>
    <name evidence="3" type="primary">CEP295NL</name>
</gene>
<evidence type="ECO:0000313" key="3">
    <source>
        <dbReference type="Ensembl" id="ENSPSMP00000007676.1"/>
    </source>
</evidence>
<sequence>MCSRCATSVIWGHAQFAVARPGICGSSVPGPPEPSALGSSHHPLEIGSVAFSEMNRNTERAAWRSPSPEDEAFHLGQKRKLLQVREKEDAALQRRPDAKLGRNGQLQCWAEELRATWREAQHQHAHLLAAGGRRAKDKEPDQDEPPQQGAVRSPRAKERHRAALREEKSHKEEPGWPTWHPRSWRVVVDAEKQGATKAPGQVHPPPTPPEKSQGKRVPWTKTGGGRRPVSSRWNRRMDALLAPAGEIKRVEKKEKETAQEGRKQQEKGTARLVRGLACSPRDPSPEGKPRAREQRCPADCACRRGAVPQALRCTGSDKSEWQKALEVTFEELFNTNRKLKNHLSLHLKPKPRAPQNPDEEQAVSESQARGSEPPGEQKAADAEAMPAGEAGGPAGVEAHRTASRTDLEMFLSKGENRKYHQAANPEFRDESQTPCPEAGIFTEEQDVLSCGTQSGREPPRAPMLAEGLRLYPQDQAGRPGSTAWGQKQEAQAEWRRPRQLELLEQPEHPNMSLEIHYMAELEKERRERRRARLALLKSYPSRGWDANRRPQLSLTEEDWHSQMIRDLQQQILEQNKLHKQFLEEARKRLREFQDE</sequence>
<feature type="region of interest" description="Disordered" evidence="2">
    <location>
        <begin position="473"/>
        <end position="497"/>
    </location>
</feature>
<reference evidence="3" key="2">
    <citation type="submission" date="2025-09" db="UniProtKB">
        <authorList>
            <consortium name="Ensembl"/>
        </authorList>
    </citation>
    <scope>IDENTIFICATION</scope>
</reference>
<dbReference type="Ensembl" id="ENSPSMT00000009043.1">
    <property type="protein sequence ID" value="ENSPSMP00000007676.1"/>
    <property type="gene ID" value="ENSPSMG00000005704.1"/>
</dbReference>
<evidence type="ECO:0000256" key="2">
    <source>
        <dbReference type="SAM" id="MobiDB-lite"/>
    </source>
</evidence>
<dbReference type="PANTHER" id="PTHR21553:SF33">
    <property type="entry name" value="CEP295 N-TERMINAL-LIKE PROTEIN"/>
    <property type="match status" value="1"/>
</dbReference>
<protein>
    <submittedName>
        <fullName evidence="3">CEP295 N-terminal like</fullName>
    </submittedName>
</protein>
<dbReference type="GO" id="GO:0005814">
    <property type="term" value="C:centriole"/>
    <property type="evidence" value="ECO:0007669"/>
    <property type="project" value="TreeGrafter"/>
</dbReference>
<feature type="compositionally biased region" description="Basic and acidic residues" evidence="2">
    <location>
        <begin position="161"/>
        <end position="174"/>
    </location>
</feature>
<feature type="region of interest" description="Disordered" evidence="2">
    <location>
        <begin position="249"/>
        <end position="296"/>
    </location>
</feature>
<feature type="coiled-coil region" evidence="1">
    <location>
        <begin position="564"/>
        <end position="595"/>
    </location>
</feature>
<dbReference type="Proteomes" id="UP000694414">
    <property type="component" value="Unplaced"/>
</dbReference>
<accession>A0A8C8YV30</accession>
<dbReference type="PANTHER" id="PTHR21553">
    <property type="entry name" value="ALMS1-RELATED"/>
    <property type="match status" value="1"/>
</dbReference>